<evidence type="ECO:0000256" key="2">
    <source>
        <dbReference type="ARBA" id="ARBA00023002"/>
    </source>
</evidence>
<keyword evidence="1" id="KW-0521">NADP</keyword>
<evidence type="ECO:0000313" key="5">
    <source>
        <dbReference type="Proteomes" id="UP000777482"/>
    </source>
</evidence>
<feature type="domain" description="Enoyl reductase (ER)" evidence="3">
    <location>
        <begin position="15"/>
        <end position="336"/>
    </location>
</feature>
<dbReference type="GO" id="GO:0070402">
    <property type="term" value="F:NADPH binding"/>
    <property type="evidence" value="ECO:0007669"/>
    <property type="project" value="TreeGrafter"/>
</dbReference>
<evidence type="ECO:0000313" key="4">
    <source>
        <dbReference type="EMBL" id="KAG0658028.1"/>
    </source>
</evidence>
<protein>
    <recommendedName>
        <fullName evidence="3">Enoyl reductase (ER) domain-containing protein</fullName>
    </recommendedName>
</protein>
<organism evidence="4 5">
    <name type="scientific">Rhodotorula mucilaginosa</name>
    <name type="common">Yeast</name>
    <name type="synonym">Rhodotorula rubra</name>
    <dbReference type="NCBI Taxonomy" id="5537"/>
    <lineage>
        <taxon>Eukaryota</taxon>
        <taxon>Fungi</taxon>
        <taxon>Dikarya</taxon>
        <taxon>Basidiomycota</taxon>
        <taxon>Pucciniomycotina</taxon>
        <taxon>Microbotryomycetes</taxon>
        <taxon>Sporidiobolales</taxon>
        <taxon>Sporidiobolaceae</taxon>
        <taxon>Rhodotorula</taxon>
    </lineage>
</organism>
<dbReference type="NCBIfam" id="TIGR02824">
    <property type="entry name" value="quinone_pig3"/>
    <property type="match status" value="1"/>
</dbReference>
<sequence>MTQMRAILIKNGKSDSAKDLYLGEAERPTLKEGDGRIIVKIKAFGVNRMDIMQRRGLYPLPPGTSSILGVEFSGTVEEAGSSDFKTGDPVFGLATGGAYAEYISVPAGMCTRKPDHVSWEQAAAVPENWLTAWQALFLIAEMKPGSKVLIHAGASGVGLAAIQLAKTFDAGLIIATAGTDEKCKYVEQHGAAKGVNYKTQDFSEEVAKITDNTGVDIIIDFIGASYWKKNIASLARDGRMVLLGLMGGAKTDEPLDLSQLLYKRLRIEGTTLRSRSLEYQSHLLQDFSKKALDKVFARCKGDQGLDLVIHKVFDWKQATEAHEEMEQAKNIGKIIMTIS</sequence>
<dbReference type="SMART" id="SM00829">
    <property type="entry name" value="PKS_ER"/>
    <property type="match status" value="1"/>
</dbReference>
<reference evidence="4 5" key="1">
    <citation type="submission" date="2020-11" db="EMBL/GenBank/DDBJ databases">
        <title>Kefir isolates.</title>
        <authorList>
            <person name="Marcisauskas S."/>
            <person name="Kim Y."/>
            <person name="Blasche S."/>
        </authorList>
    </citation>
    <scope>NUCLEOTIDE SEQUENCE [LARGE SCALE GENOMIC DNA]</scope>
    <source>
        <strain evidence="4 5">KR</strain>
    </source>
</reference>
<dbReference type="Gene3D" id="3.90.180.10">
    <property type="entry name" value="Medium-chain alcohol dehydrogenases, catalytic domain"/>
    <property type="match status" value="1"/>
</dbReference>
<dbReference type="SUPFAM" id="SSF51735">
    <property type="entry name" value="NAD(P)-binding Rossmann-fold domains"/>
    <property type="match status" value="1"/>
</dbReference>
<comment type="caution">
    <text evidence="4">The sequence shown here is derived from an EMBL/GenBank/DDBJ whole genome shotgun (WGS) entry which is preliminary data.</text>
</comment>
<dbReference type="CDD" id="cd05276">
    <property type="entry name" value="p53_inducible_oxidoreductase"/>
    <property type="match status" value="1"/>
</dbReference>
<keyword evidence="5" id="KW-1185">Reference proteome</keyword>
<dbReference type="EMBL" id="PUHQ01000072">
    <property type="protein sequence ID" value="KAG0658028.1"/>
    <property type="molecule type" value="Genomic_DNA"/>
</dbReference>
<dbReference type="InterPro" id="IPR013149">
    <property type="entry name" value="ADH-like_C"/>
</dbReference>
<dbReference type="Proteomes" id="UP000777482">
    <property type="component" value="Unassembled WGS sequence"/>
</dbReference>
<dbReference type="AlphaFoldDB" id="A0A9P6VZF8"/>
<dbReference type="InterPro" id="IPR014189">
    <property type="entry name" value="Quinone_OxRdtase_PIG3"/>
</dbReference>
<gene>
    <name evidence="4" type="ORF">C6P46_006088</name>
</gene>
<dbReference type="Pfam" id="PF08240">
    <property type="entry name" value="ADH_N"/>
    <property type="match status" value="1"/>
</dbReference>
<dbReference type="PANTHER" id="PTHR48106:SF18">
    <property type="entry name" value="QUINONE OXIDOREDUCTASE PIG3"/>
    <property type="match status" value="1"/>
</dbReference>
<dbReference type="InterPro" id="IPR036291">
    <property type="entry name" value="NAD(P)-bd_dom_sf"/>
</dbReference>
<dbReference type="Gene3D" id="3.40.50.720">
    <property type="entry name" value="NAD(P)-binding Rossmann-like Domain"/>
    <property type="match status" value="1"/>
</dbReference>
<dbReference type="InterPro" id="IPR013154">
    <property type="entry name" value="ADH-like_N"/>
</dbReference>
<dbReference type="GO" id="GO:0016651">
    <property type="term" value="F:oxidoreductase activity, acting on NAD(P)H"/>
    <property type="evidence" value="ECO:0007669"/>
    <property type="project" value="TreeGrafter"/>
</dbReference>
<evidence type="ECO:0000256" key="1">
    <source>
        <dbReference type="ARBA" id="ARBA00022857"/>
    </source>
</evidence>
<proteinExistence type="predicted"/>
<evidence type="ECO:0000259" key="3">
    <source>
        <dbReference type="SMART" id="SM00829"/>
    </source>
</evidence>
<name>A0A9P6VZF8_RHOMI</name>
<keyword evidence="2" id="KW-0560">Oxidoreductase</keyword>
<dbReference type="InterPro" id="IPR011032">
    <property type="entry name" value="GroES-like_sf"/>
</dbReference>
<dbReference type="PANTHER" id="PTHR48106">
    <property type="entry name" value="QUINONE OXIDOREDUCTASE PIG3-RELATED"/>
    <property type="match status" value="1"/>
</dbReference>
<dbReference type="Pfam" id="PF00107">
    <property type="entry name" value="ADH_zinc_N"/>
    <property type="match status" value="1"/>
</dbReference>
<dbReference type="SUPFAM" id="SSF50129">
    <property type="entry name" value="GroES-like"/>
    <property type="match status" value="1"/>
</dbReference>
<dbReference type="OrthoDB" id="203908at2759"/>
<accession>A0A9P6VZF8</accession>
<dbReference type="InterPro" id="IPR020843">
    <property type="entry name" value="ER"/>
</dbReference>